<name>F0SAM8_PSESL</name>
<dbReference type="OrthoDB" id="1132102at2"/>
<protein>
    <submittedName>
        <fullName evidence="1">Thiamine pyrophosphokinase</fullName>
    </submittedName>
</protein>
<dbReference type="HOGENOM" id="CLU_044237_4_0_10"/>
<reference evidence="1 2" key="1">
    <citation type="journal article" date="2011" name="Stand. Genomic Sci.">
        <title>Complete genome sequence of the gliding, heparinolytic Pedobacter saltans type strain (113).</title>
        <authorList>
            <person name="Liolios K."/>
            <person name="Sikorski J."/>
            <person name="Lu M."/>
            <person name="Nolan M."/>
            <person name="Lapidus A."/>
            <person name="Lucas S."/>
            <person name="Hammon N."/>
            <person name="Deshpande S."/>
            <person name="Cheng J.F."/>
            <person name="Tapia R."/>
            <person name="Han C."/>
            <person name="Goodwin L."/>
            <person name="Pitluck S."/>
            <person name="Huntemann M."/>
            <person name="Ivanova N."/>
            <person name="Pagani I."/>
            <person name="Mavromatis K."/>
            <person name="Ovchinikova G."/>
            <person name="Pati A."/>
            <person name="Chen A."/>
            <person name="Palaniappan K."/>
            <person name="Land M."/>
            <person name="Hauser L."/>
            <person name="Brambilla E.M."/>
            <person name="Kotsyurbenko O."/>
            <person name="Rohde M."/>
            <person name="Tindall B.J."/>
            <person name="Abt B."/>
            <person name="Goker M."/>
            <person name="Detter J.C."/>
            <person name="Woyke T."/>
            <person name="Bristow J."/>
            <person name="Eisen J.A."/>
            <person name="Markowitz V."/>
            <person name="Hugenholtz P."/>
            <person name="Klenk H.P."/>
            <person name="Kyrpides N.C."/>
        </authorList>
    </citation>
    <scope>NUCLEOTIDE SEQUENCE [LARGE SCALE GENOMIC DNA]</scope>
    <source>
        <strain evidence="2">ATCC 51119 / DSM 12145 / JCM 21818 / LMG 10337 / NBRC 100064 / NCIMB 13643</strain>
    </source>
</reference>
<dbReference type="STRING" id="762903.Pedsa_3110"/>
<gene>
    <name evidence="1" type="ordered locus">Pedsa_3110</name>
</gene>
<dbReference type="eggNOG" id="COG1564">
    <property type="taxonomic scope" value="Bacteria"/>
</dbReference>
<dbReference type="Proteomes" id="UP000000310">
    <property type="component" value="Chromosome"/>
</dbReference>
<keyword evidence="2" id="KW-1185">Reference proteome</keyword>
<dbReference type="RefSeq" id="WP_013634134.1">
    <property type="nucleotide sequence ID" value="NC_015177.1"/>
</dbReference>
<reference evidence="2" key="2">
    <citation type="submission" date="2011-02" db="EMBL/GenBank/DDBJ databases">
        <title>The complete genome of Pedobacter saltans DSM 12145.</title>
        <authorList>
            <consortium name="US DOE Joint Genome Institute (JGI-PGF)"/>
            <person name="Lucas S."/>
            <person name="Copeland A."/>
            <person name="Lapidus A."/>
            <person name="Bruce D."/>
            <person name="Goodwin L."/>
            <person name="Pitluck S."/>
            <person name="Kyrpides N."/>
            <person name="Mavromatis K."/>
            <person name="Pagani I."/>
            <person name="Ivanova N."/>
            <person name="Ovchinnikova G."/>
            <person name="Lu M."/>
            <person name="Detter J.C."/>
            <person name="Han C."/>
            <person name="Land M."/>
            <person name="Hauser L."/>
            <person name="Markowitz V."/>
            <person name="Cheng J.-F."/>
            <person name="Hugenholtz P."/>
            <person name="Woyke T."/>
            <person name="Wu D."/>
            <person name="Tindall B."/>
            <person name="Pomrenke H.G."/>
            <person name="Brambilla E."/>
            <person name="Klenk H.-P."/>
            <person name="Eisen J.A."/>
        </authorList>
    </citation>
    <scope>NUCLEOTIDE SEQUENCE [LARGE SCALE GENOMIC DNA]</scope>
    <source>
        <strain evidence="2">ATCC 51119 / DSM 12145 / JCM 21818 / LMG 10337 / NBRC 100064 / NCIMB 13643</strain>
    </source>
</reference>
<evidence type="ECO:0000313" key="2">
    <source>
        <dbReference type="Proteomes" id="UP000000310"/>
    </source>
</evidence>
<dbReference type="KEGG" id="psn:Pedsa_3110"/>
<dbReference type="AlphaFoldDB" id="F0SAM8"/>
<accession>F0SAM8</accession>
<organism evidence="1 2">
    <name type="scientific">Pseudopedobacter saltans (strain ATCC 51119 / DSM 12145 / JCM 21818 / CCUG 39354 / LMG 10337 / NBRC 100064 / NCIMB 13643)</name>
    <name type="common">Pedobacter saltans</name>
    <dbReference type="NCBI Taxonomy" id="762903"/>
    <lineage>
        <taxon>Bacteria</taxon>
        <taxon>Pseudomonadati</taxon>
        <taxon>Bacteroidota</taxon>
        <taxon>Sphingobacteriia</taxon>
        <taxon>Sphingobacteriales</taxon>
        <taxon>Sphingobacteriaceae</taxon>
        <taxon>Pseudopedobacter</taxon>
    </lineage>
</organism>
<sequence>MSSHHIIREKQEPALIIADIQGFDLENLGQLLEWSPTVIVFKNDVEKIHSLGLKMDIIVAEKDNSAVFQEHTKHIEASEESFLDASLLFLIQEGYSAVNIITGHFDIDALSKYIEKIDIVLLKNSERAFVVRSGFSKWKSAGETITVLSKAADFQSAGLKQISENSYLTEKDGFYKLTFSNKFIFISENL</sequence>
<evidence type="ECO:0000313" key="1">
    <source>
        <dbReference type="EMBL" id="ADY53649.1"/>
    </source>
</evidence>
<proteinExistence type="predicted"/>
<dbReference type="EMBL" id="CP002545">
    <property type="protein sequence ID" value="ADY53649.1"/>
    <property type="molecule type" value="Genomic_DNA"/>
</dbReference>